<evidence type="ECO:0000256" key="9">
    <source>
        <dbReference type="ARBA" id="ARBA00024017"/>
    </source>
</evidence>
<keyword evidence="6" id="KW-0677">Repeat</keyword>
<feature type="repeat" description="WD" evidence="11">
    <location>
        <begin position="229"/>
        <end position="262"/>
    </location>
</feature>
<dbReference type="PROSITE" id="PS50294">
    <property type="entry name" value="WD_REPEATS_REGION"/>
    <property type="match status" value="4"/>
</dbReference>
<dbReference type="InterPro" id="IPR044536">
    <property type="entry name" value="PEX7"/>
</dbReference>
<evidence type="ECO:0000256" key="5">
    <source>
        <dbReference type="ARBA" id="ARBA00022574"/>
    </source>
</evidence>
<dbReference type="PROSITE" id="PS50082">
    <property type="entry name" value="WD_REPEATS_2"/>
    <property type="match status" value="5"/>
</dbReference>
<protein>
    <recommendedName>
        <fullName evidence="10">Peroxin-7</fullName>
    </recommendedName>
</protein>
<evidence type="ECO:0000256" key="11">
    <source>
        <dbReference type="PROSITE-ProRule" id="PRU00221"/>
    </source>
</evidence>
<keyword evidence="4" id="KW-0963">Cytoplasm</keyword>
<dbReference type="PRINTS" id="PR00320">
    <property type="entry name" value="GPROTEINBRPT"/>
</dbReference>
<evidence type="ECO:0000256" key="10">
    <source>
        <dbReference type="ARBA" id="ARBA00032565"/>
    </source>
</evidence>
<dbReference type="Pfam" id="PF00400">
    <property type="entry name" value="WD40"/>
    <property type="match status" value="5"/>
</dbReference>
<feature type="repeat" description="WD" evidence="11">
    <location>
        <begin position="185"/>
        <end position="227"/>
    </location>
</feature>
<evidence type="ECO:0000256" key="8">
    <source>
        <dbReference type="ARBA" id="ARBA00023140"/>
    </source>
</evidence>
<dbReference type="Gene3D" id="2.130.10.10">
    <property type="entry name" value="YVTN repeat-like/Quinoprotein amine dehydrogenase"/>
    <property type="match status" value="1"/>
</dbReference>
<evidence type="ECO:0000256" key="1">
    <source>
        <dbReference type="ARBA" id="ARBA00004253"/>
    </source>
</evidence>
<evidence type="ECO:0000313" key="12">
    <source>
        <dbReference type="EMBL" id="CAE2237317.1"/>
    </source>
</evidence>
<dbReference type="InterPro" id="IPR015943">
    <property type="entry name" value="WD40/YVTN_repeat-like_dom_sf"/>
</dbReference>
<feature type="repeat" description="WD" evidence="11">
    <location>
        <begin position="99"/>
        <end position="141"/>
    </location>
</feature>
<accession>A0A7S4IRP5</accession>
<keyword evidence="7" id="KW-0653">Protein transport</keyword>
<dbReference type="EMBL" id="HBKP01022976">
    <property type="protein sequence ID" value="CAE2237317.1"/>
    <property type="molecule type" value="Transcribed_RNA"/>
</dbReference>
<dbReference type="InterPro" id="IPR020472">
    <property type="entry name" value="WD40_PAC1"/>
</dbReference>
<evidence type="ECO:0000256" key="7">
    <source>
        <dbReference type="ARBA" id="ARBA00022927"/>
    </source>
</evidence>
<feature type="repeat" description="WD" evidence="11">
    <location>
        <begin position="69"/>
        <end position="87"/>
    </location>
</feature>
<dbReference type="PROSITE" id="PS00678">
    <property type="entry name" value="WD_REPEATS_1"/>
    <property type="match status" value="1"/>
</dbReference>
<organism evidence="12">
    <name type="scientific">Vannella robusta</name>
    <dbReference type="NCBI Taxonomy" id="1487602"/>
    <lineage>
        <taxon>Eukaryota</taxon>
        <taxon>Amoebozoa</taxon>
        <taxon>Discosea</taxon>
        <taxon>Flabellinia</taxon>
        <taxon>Vannellidae</taxon>
        <taxon>Vannella</taxon>
    </lineage>
</organism>
<reference evidence="12" key="1">
    <citation type="submission" date="2021-01" db="EMBL/GenBank/DDBJ databases">
        <authorList>
            <person name="Corre E."/>
            <person name="Pelletier E."/>
            <person name="Niang G."/>
            <person name="Scheremetjew M."/>
            <person name="Finn R."/>
            <person name="Kale V."/>
            <person name="Holt S."/>
            <person name="Cochrane G."/>
            <person name="Meng A."/>
            <person name="Brown T."/>
            <person name="Cohen L."/>
        </authorList>
    </citation>
    <scope>NUCLEOTIDE SEQUENCE</scope>
    <source>
        <strain evidence="12">DIVA3 518/3/11/1/6</strain>
    </source>
</reference>
<evidence type="ECO:0000256" key="2">
    <source>
        <dbReference type="ARBA" id="ARBA00004514"/>
    </source>
</evidence>
<keyword evidence="8" id="KW-0576">Peroxisome</keyword>
<keyword evidence="3" id="KW-0813">Transport</keyword>
<comment type="subcellular location">
    <subcellularLocation>
        <location evidence="2">Cytoplasm</location>
        <location evidence="2">Cytosol</location>
    </subcellularLocation>
    <subcellularLocation>
        <location evidence="1">Peroxisome matrix</location>
    </subcellularLocation>
</comment>
<dbReference type="SUPFAM" id="SSF50978">
    <property type="entry name" value="WD40 repeat-like"/>
    <property type="match status" value="1"/>
</dbReference>
<dbReference type="PANTHER" id="PTHR46027:SF1">
    <property type="entry name" value="PEROXISOMAL TARGETING SIGNAL 2 RECEPTOR"/>
    <property type="match status" value="1"/>
</dbReference>
<comment type="similarity">
    <text evidence="9">Belongs to the WD repeat peroxin-7 family.</text>
</comment>
<dbReference type="AlphaFoldDB" id="A0A7S4IRP5"/>
<evidence type="ECO:0000256" key="4">
    <source>
        <dbReference type="ARBA" id="ARBA00022490"/>
    </source>
</evidence>
<evidence type="ECO:0000256" key="6">
    <source>
        <dbReference type="ARBA" id="ARBA00022737"/>
    </source>
</evidence>
<sequence>MRSATEGFACFAVEFSPFEENKFACAAGQNFGIVGNGRQYVFVNDGRGLRIQSAFDTQDGLFDCAWSEENERILLSASGDGSLKIWDTAQPSGRPIQSIPAHEKEVYSVHWNPMAKDTFVSGSWDLTAKLWSPRRPAPIMVFAEHTGGIYDTVWSPSNPRVFASVAGDGALKIWDTNERHSVQTVLAHHNEVLSCDWNKYEENVVVTGSVDKTIKIWDLRNPRQELTTLSGHSLAVRRVKCSPHFGGVIASCSYDMSVIIWDTAAPREPLVRRIDHHTEFVQGIDFNLFIEGQIATCSWDQTVDIINV</sequence>
<dbReference type="CDD" id="cd00200">
    <property type="entry name" value="WD40"/>
    <property type="match status" value="1"/>
</dbReference>
<dbReference type="InterPro" id="IPR001680">
    <property type="entry name" value="WD40_rpt"/>
</dbReference>
<feature type="repeat" description="WD" evidence="11">
    <location>
        <begin position="142"/>
        <end position="184"/>
    </location>
</feature>
<dbReference type="InterPro" id="IPR019775">
    <property type="entry name" value="WD40_repeat_CS"/>
</dbReference>
<dbReference type="InterPro" id="IPR036322">
    <property type="entry name" value="WD40_repeat_dom_sf"/>
</dbReference>
<gene>
    <name evidence="12" type="ORF">VSP0166_LOCUS16030</name>
</gene>
<dbReference type="GO" id="GO:0005053">
    <property type="term" value="F:peroxisome matrix targeting signal-2 binding"/>
    <property type="evidence" value="ECO:0007669"/>
    <property type="project" value="InterPro"/>
</dbReference>
<dbReference type="GO" id="GO:0016558">
    <property type="term" value="P:protein import into peroxisome matrix"/>
    <property type="evidence" value="ECO:0007669"/>
    <property type="project" value="InterPro"/>
</dbReference>
<evidence type="ECO:0000256" key="3">
    <source>
        <dbReference type="ARBA" id="ARBA00022448"/>
    </source>
</evidence>
<dbReference type="GO" id="GO:0005782">
    <property type="term" value="C:peroxisomal matrix"/>
    <property type="evidence" value="ECO:0007669"/>
    <property type="project" value="UniProtKB-SubCell"/>
</dbReference>
<dbReference type="GO" id="GO:0005829">
    <property type="term" value="C:cytosol"/>
    <property type="evidence" value="ECO:0007669"/>
    <property type="project" value="UniProtKB-SubCell"/>
</dbReference>
<keyword evidence="5 11" id="KW-0853">WD repeat</keyword>
<dbReference type="PANTHER" id="PTHR46027">
    <property type="entry name" value="PEROXISOMAL TARGETING SIGNAL 2 RECEPTOR"/>
    <property type="match status" value="1"/>
</dbReference>
<dbReference type="SMART" id="SM00320">
    <property type="entry name" value="WD40"/>
    <property type="match status" value="6"/>
</dbReference>
<proteinExistence type="inferred from homology"/>
<name>A0A7S4IRP5_9EUKA</name>